<sequence>MAVRTMEQIGGTDGTNAVAGQATVDWESADPIVDALVDALVEATDSDPAELDPLFEYVDPDALTALFAPQSGVQLPAVTAVRFAYGDYAVVVQQDGDVVVREQ</sequence>
<evidence type="ECO:0000259" key="1">
    <source>
        <dbReference type="Pfam" id="PF18545"/>
    </source>
</evidence>
<keyword evidence="3" id="KW-1185">Reference proteome</keyword>
<organism evidence="2 3">
    <name type="scientific">Halomarina ordinaria</name>
    <dbReference type="NCBI Taxonomy" id="3033939"/>
    <lineage>
        <taxon>Archaea</taxon>
        <taxon>Methanobacteriati</taxon>
        <taxon>Methanobacteriota</taxon>
        <taxon>Stenosarchaea group</taxon>
        <taxon>Halobacteria</taxon>
        <taxon>Halobacteriales</taxon>
        <taxon>Natronomonadaceae</taxon>
        <taxon>Halomarina</taxon>
    </lineage>
</organism>
<evidence type="ECO:0000313" key="3">
    <source>
        <dbReference type="Proteomes" id="UP001596406"/>
    </source>
</evidence>
<dbReference type="EMBL" id="JBHSXM010000001">
    <property type="protein sequence ID" value="MFC6835572.1"/>
    <property type="molecule type" value="Genomic_DNA"/>
</dbReference>
<dbReference type="Pfam" id="PF18545">
    <property type="entry name" value="HalOD1"/>
    <property type="match status" value="1"/>
</dbReference>
<dbReference type="InterPro" id="IPR040624">
    <property type="entry name" value="HalOD1"/>
</dbReference>
<evidence type="ECO:0000313" key="2">
    <source>
        <dbReference type="EMBL" id="MFC6835572.1"/>
    </source>
</evidence>
<accession>A0ABD5U8N2</accession>
<comment type="caution">
    <text evidence="2">The sequence shown here is derived from an EMBL/GenBank/DDBJ whole genome shotgun (WGS) entry which is preliminary data.</text>
</comment>
<dbReference type="RefSeq" id="WP_304447270.1">
    <property type="nucleotide sequence ID" value="NZ_JARRAH010000001.1"/>
</dbReference>
<protein>
    <submittedName>
        <fullName evidence="2">HalOD1 output domain-containing protein</fullName>
    </submittedName>
</protein>
<dbReference type="Proteomes" id="UP001596406">
    <property type="component" value="Unassembled WGS sequence"/>
</dbReference>
<proteinExistence type="predicted"/>
<dbReference type="AlphaFoldDB" id="A0ABD5U8N2"/>
<gene>
    <name evidence="2" type="ORF">ACFQHK_03505</name>
</gene>
<reference evidence="2 3" key="1">
    <citation type="journal article" date="2019" name="Int. J. Syst. Evol. Microbiol.">
        <title>The Global Catalogue of Microorganisms (GCM) 10K type strain sequencing project: providing services to taxonomists for standard genome sequencing and annotation.</title>
        <authorList>
            <consortium name="The Broad Institute Genomics Platform"/>
            <consortium name="The Broad Institute Genome Sequencing Center for Infectious Disease"/>
            <person name="Wu L."/>
            <person name="Ma J."/>
        </authorList>
    </citation>
    <scope>NUCLEOTIDE SEQUENCE [LARGE SCALE GENOMIC DNA]</scope>
    <source>
        <strain evidence="2 3">PSRA2</strain>
    </source>
</reference>
<name>A0ABD5U8N2_9EURY</name>
<feature type="domain" description="Halobacterial output" evidence="1">
    <location>
        <begin position="29"/>
        <end position="101"/>
    </location>
</feature>